<dbReference type="Proteomes" id="UP000241346">
    <property type="component" value="Unassembled WGS sequence"/>
</dbReference>
<keyword evidence="1" id="KW-1133">Transmembrane helix</keyword>
<evidence type="ECO:0000313" key="2">
    <source>
        <dbReference type="EMBL" id="PSW02686.1"/>
    </source>
</evidence>
<comment type="caution">
    <text evidence="2">The sequence shown here is derived from an EMBL/GenBank/DDBJ whole genome shotgun (WGS) entry which is preliminary data.</text>
</comment>
<keyword evidence="1" id="KW-0812">Transmembrane</keyword>
<keyword evidence="1" id="KW-0472">Membrane</keyword>
<organism evidence="2 3">
    <name type="scientific">Photobacterium rosenbergii</name>
    <dbReference type="NCBI Taxonomy" id="294936"/>
    <lineage>
        <taxon>Bacteria</taxon>
        <taxon>Pseudomonadati</taxon>
        <taxon>Pseudomonadota</taxon>
        <taxon>Gammaproteobacteria</taxon>
        <taxon>Vibrionales</taxon>
        <taxon>Vibrionaceae</taxon>
        <taxon>Photobacterium</taxon>
    </lineage>
</organism>
<name>A0A2T3MU03_9GAMM</name>
<evidence type="ECO:0000256" key="1">
    <source>
        <dbReference type="SAM" id="Phobius"/>
    </source>
</evidence>
<protein>
    <submittedName>
        <fullName evidence="2">Uncharacterized protein</fullName>
    </submittedName>
</protein>
<sequence>MKRKNIQIRRYQGFSTIIITSTLSLLMALYVFSLLSVEMFNIKKVQNVVTAKQLKARANATLQCGTEIVMGTGGVIGPFDFSPCNEGSISLAQIGTSKKYKLTATSRDIRSDGESTASIIIQSSSSGGPTAAFASSGNISFNVSQTIDPYEGAKNGIGYDCSAIKTGGEIRLTNGADLVVRHPHDQHGQRKKIDNKPVECNASHRTVSPKGPSDYGKDIQQNIKNFDLFKENFNVVRDQWETALPLFDVTIPGATKTKKVTVGGETKKVEFSYVENCGSKIKKIIDANKKISNPKEKQRYIWVDGTCDLKGIGASQIATTDDAVTVVVKDGLLYSTENIYFHGNLYLFDFSMTDEQLLAAWEESGQGTYLPHTDLAKVPFYFRGSFITRGAFNLDSPGRDSHIFGSFQPGYSKGKVDYQDSRFGAPVILDGSWHDF</sequence>
<dbReference type="OrthoDB" id="5814101at2"/>
<dbReference type="EMBL" id="PYMB01000053">
    <property type="protein sequence ID" value="PSW02686.1"/>
    <property type="molecule type" value="Genomic_DNA"/>
</dbReference>
<evidence type="ECO:0000313" key="3">
    <source>
        <dbReference type="Proteomes" id="UP000241346"/>
    </source>
</evidence>
<dbReference type="RefSeq" id="WP_107301559.1">
    <property type="nucleotide sequence ID" value="NZ_PYMB01000053.1"/>
</dbReference>
<gene>
    <name evidence="2" type="ORF">C9J01_29195</name>
</gene>
<reference evidence="2 3" key="1">
    <citation type="submission" date="2018-03" db="EMBL/GenBank/DDBJ databases">
        <title>Whole genome sequencing of Histamine producing bacteria.</title>
        <authorList>
            <person name="Butler K."/>
        </authorList>
    </citation>
    <scope>NUCLEOTIDE SEQUENCE [LARGE SCALE GENOMIC DNA]</scope>
    <source>
        <strain evidence="2 3">DSM 19138</strain>
    </source>
</reference>
<proteinExistence type="predicted"/>
<accession>A0A2T3MU03</accession>
<feature type="transmembrane region" description="Helical" evidence="1">
    <location>
        <begin position="12"/>
        <end position="35"/>
    </location>
</feature>
<dbReference type="AlphaFoldDB" id="A0A2T3MU03"/>